<accession>A0ABV7IS27</accession>
<feature type="region of interest" description="Disordered" evidence="1">
    <location>
        <begin position="94"/>
        <end position="118"/>
    </location>
</feature>
<sequence length="190" mass="19709">MQQLEQNWPVLAVVVVLALLVAWWLFSRAARPVERSRRPDVLDEGAAPAARNQSLIDAAPAASAAWSIPPAAGTLGGVAEVIAAAVQEEAADAGAAEVAPGLPDRPEQPGHPADDLTRIKGVGPKLATLLAQLGVTSFAQIAAWSEVDLAGVDGQLGAFAGRPARDKWIEQAQLLAAGDQAAYEARFGKL</sequence>
<dbReference type="Proteomes" id="UP001595604">
    <property type="component" value="Unassembled WGS sequence"/>
</dbReference>
<keyword evidence="4" id="KW-1185">Reference proteome</keyword>
<dbReference type="EMBL" id="JBHRTQ010000004">
    <property type="protein sequence ID" value="MFC3173616.1"/>
    <property type="molecule type" value="Genomic_DNA"/>
</dbReference>
<feature type="transmembrane region" description="Helical" evidence="2">
    <location>
        <begin position="6"/>
        <end position="26"/>
    </location>
</feature>
<gene>
    <name evidence="3" type="ORF">ACFOD9_05065</name>
</gene>
<evidence type="ECO:0000256" key="1">
    <source>
        <dbReference type="SAM" id="MobiDB-lite"/>
    </source>
</evidence>
<keyword evidence="2" id="KW-1133">Transmembrane helix</keyword>
<keyword evidence="2" id="KW-0812">Transmembrane</keyword>
<organism evidence="3 4">
    <name type="scientific">Novosphingobium bradum</name>
    <dbReference type="NCBI Taxonomy" id="1737444"/>
    <lineage>
        <taxon>Bacteria</taxon>
        <taxon>Pseudomonadati</taxon>
        <taxon>Pseudomonadota</taxon>
        <taxon>Alphaproteobacteria</taxon>
        <taxon>Sphingomonadales</taxon>
        <taxon>Sphingomonadaceae</taxon>
        <taxon>Novosphingobium</taxon>
    </lineage>
</organism>
<dbReference type="Gene3D" id="1.10.150.20">
    <property type="entry name" value="5' to 3' exonuclease, C-terminal subdomain"/>
    <property type="match status" value="1"/>
</dbReference>
<evidence type="ECO:0000313" key="3">
    <source>
        <dbReference type="EMBL" id="MFC3173616.1"/>
    </source>
</evidence>
<evidence type="ECO:0000313" key="4">
    <source>
        <dbReference type="Proteomes" id="UP001595604"/>
    </source>
</evidence>
<dbReference type="RefSeq" id="WP_379508993.1">
    <property type="nucleotide sequence ID" value="NZ_JBHRTQ010000004.1"/>
</dbReference>
<comment type="caution">
    <text evidence="3">The sequence shown here is derived from an EMBL/GenBank/DDBJ whole genome shotgun (WGS) entry which is preliminary data.</text>
</comment>
<evidence type="ECO:0000256" key="2">
    <source>
        <dbReference type="SAM" id="Phobius"/>
    </source>
</evidence>
<keyword evidence="2" id="KW-0472">Membrane</keyword>
<proteinExistence type="predicted"/>
<reference evidence="4" key="1">
    <citation type="journal article" date="2019" name="Int. J. Syst. Evol. Microbiol.">
        <title>The Global Catalogue of Microorganisms (GCM) 10K type strain sequencing project: providing services to taxonomists for standard genome sequencing and annotation.</title>
        <authorList>
            <consortium name="The Broad Institute Genomics Platform"/>
            <consortium name="The Broad Institute Genome Sequencing Center for Infectious Disease"/>
            <person name="Wu L."/>
            <person name="Ma J."/>
        </authorList>
    </citation>
    <scope>NUCLEOTIDE SEQUENCE [LARGE SCALE GENOMIC DNA]</scope>
    <source>
        <strain evidence="4">KCTC 42984</strain>
    </source>
</reference>
<name>A0ABV7IS27_9SPHN</name>
<protein>
    <recommendedName>
        <fullName evidence="5">Flap endonuclease-1-like 5' DNA nuclease</fullName>
    </recommendedName>
</protein>
<evidence type="ECO:0008006" key="5">
    <source>
        <dbReference type="Google" id="ProtNLM"/>
    </source>
</evidence>
<feature type="compositionally biased region" description="Basic and acidic residues" evidence="1">
    <location>
        <begin position="104"/>
        <end position="118"/>
    </location>
</feature>